<dbReference type="SMART" id="SM00612">
    <property type="entry name" value="Kelch"/>
    <property type="match status" value="6"/>
</dbReference>
<dbReference type="GO" id="GO:0003779">
    <property type="term" value="F:actin binding"/>
    <property type="evidence" value="ECO:0007669"/>
    <property type="project" value="UniProtKB-KW"/>
</dbReference>
<gene>
    <name evidence="6" type="ORF">J0S82_011926</name>
</gene>
<dbReference type="InterPro" id="IPR011705">
    <property type="entry name" value="BACK"/>
</dbReference>
<dbReference type="Pfam" id="PF07707">
    <property type="entry name" value="BACK"/>
    <property type="match status" value="1"/>
</dbReference>
<dbReference type="FunFam" id="1.25.40.420:FF:000001">
    <property type="entry name" value="Kelch-like family member 12"/>
    <property type="match status" value="1"/>
</dbReference>
<dbReference type="FunFam" id="2.120.10.80:FF:000002">
    <property type="entry name" value="Kelch-like family member 2"/>
    <property type="match status" value="1"/>
</dbReference>
<evidence type="ECO:0000313" key="6">
    <source>
        <dbReference type="EMBL" id="KAG8520778.1"/>
    </source>
</evidence>
<dbReference type="SUPFAM" id="SSF117281">
    <property type="entry name" value="Kelch motif"/>
    <property type="match status" value="1"/>
</dbReference>
<evidence type="ECO:0000256" key="2">
    <source>
        <dbReference type="ARBA" id="ARBA00022441"/>
    </source>
</evidence>
<evidence type="ECO:0000256" key="3">
    <source>
        <dbReference type="ARBA" id="ARBA00022737"/>
    </source>
</evidence>
<protein>
    <submittedName>
        <fullName evidence="6">Kelch-like protein 2</fullName>
    </submittedName>
</protein>
<feature type="non-terminal residue" evidence="6">
    <location>
        <position position="1"/>
    </location>
</feature>
<name>A0A8J6DWE0_GALPY</name>
<keyword evidence="4" id="KW-0009">Actin-binding</keyword>
<dbReference type="Gene3D" id="1.25.40.420">
    <property type="match status" value="1"/>
</dbReference>
<feature type="domain" description="BACK" evidence="5">
    <location>
        <begin position="50"/>
        <end position="184"/>
    </location>
</feature>
<dbReference type="PANTHER" id="PTHR24412:SF155">
    <property type="entry name" value="KELCH-LIKE PROTEIN 2"/>
    <property type="match status" value="1"/>
</dbReference>
<dbReference type="OrthoDB" id="45365at2759"/>
<organism evidence="6 7">
    <name type="scientific">Galemys pyrenaicus</name>
    <name type="common">Iberian desman</name>
    <name type="synonym">Pyrenean desman</name>
    <dbReference type="NCBI Taxonomy" id="202257"/>
    <lineage>
        <taxon>Eukaryota</taxon>
        <taxon>Metazoa</taxon>
        <taxon>Chordata</taxon>
        <taxon>Craniata</taxon>
        <taxon>Vertebrata</taxon>
        <taxon>Euteleostomi</taxon>
        <taxon>Mammalia</taxon>
        <taxon>Eutheria</taxon>
        <taxon>Laurasiatheria</taxon>
        <taxon>Eulipotyphla</taxon>
        <taxon>Talpidae</taxon>
        <taxon>Galemys</taxon>
    </lineage>
</organism>
<proteinExistence type="predicted"/>
<evidence type="ECO:0000256" key="1">
    <source>
        <dbReference type="ARBA" id="ARBA00004906"/>
    </source>
</evidence>
<evidence type="ECO:0000313" key="7">
    <source>
        <dbReference type="Proteomes" id="UP000700334"/>
    </source>
</evidence>
<dbReference type="Gene3D" id="3.30.710.10">
    <property type="entry name" value="Potassium Channel Kv1.1, Chain A"/>
    <property type="match status" value="1"/>
</dbReference>
<comment type="caution">
    <text evidence="6">The sequence shown here is derived from an EMBL/GenBank/DDBJ whole genome shotgun (WGS) entry which is preliminary data.</text>
</comment>
<dbReference type="Proteomes" id="UP000700334">
    <property type="component" value="Unassembled WGS sequence"/>
</dbReference>
<dbReference type="Pfam" id="PF01344">
    <property type="entry name" value="Kelch_1"/>
    <property type="match status" value="6"/>
</dbReference>
<dbReference type="PIRSF" id="PIRSF037037">
    <property type="entry name" value="Kelch-like_protein_gigaxonin"/>
    <property type="match status" value="1"/>
</dbReference>
<dbReference type="InterPro" id="IPR011333">
    <property type="entry name" value="SKP1/BTB/POZ_sf"/>
</dbReference>
<dbReference type="Gene3D" id="2.120.10.80">
    <property type="entry name" value="Kelch-type beta propeller"/>
    <property type="match status" value="1"/>
</dbReference>
<evidence type="ECO:0000259" key="5">
    <source>
        <dbReference type="SMART" id="SM00875"/>
    </source>
</evidence>
<dbReference type="AlphaFoldDB" id="A0A8J6DWE0"/>
<dbReference type="PRINTS" id="PR00501">
    <property type="entry name" value="KELCHREPEAT"/>
</dbReference>
<dbReference type="SMART" id="SM00875">
    <property type="entry name" value="BACK"/>
    <property type="match status" value="1"/>
</dbReference>
<evidence type="ECO:0000256" key="4">
    <source>
        <dbReference type="ARBA" id="ARBA00023203"/>
    </source>
</evidence>
<dbReference type="EMBL" id="JAGFMF010011508">
    <property type="protein sequence ID" value="KAG8520778.1"/>
    <property type="molecule type" value="Genomic_DNA"/>
</dbReference>
<keyword evidence="3" id="KW-0677">Repeat</keyword>
<keyword evidence="2" id="KW-0880">Kelch repeat</keyword>
<dbReference type="InterPro" id="IPR006652">
    <property type="entry name" value="Kelch_1"/>
</dbReference>
<comment type="pathway">
    <text evidence="1">Protein modification; protein ubiquitination.</text>
</comment>
<reference evidence="6" key="1">
    <citation type="journal article" date="2021" name="Evol. Appl.">
        <title>The genome of the Pyrenean desman and the effects of bottlenecks and inbreeding on the genomic landscape of an endangered species.</title>
        <authorList>
            <person name="Escoda L."/>
            <person name="Castresana J."/>
        </authorList>
    </citation>
    <scope>NUCLEOTIDE SEQUENCE</scope>
    <source>
        <strain evidence="6">IBE-C5619</strain>
    </source>
</reference>
<dbReference type="PANTHER" id="PTHR24412">
    <property type="entry name" value="KELCH PROTEIN"/>
    <property type="match status" value="1"/>
</dbReference>
<accession>A0A8J6DWE0</accession>
<keyword evidence="7" id="KW-1185">Reference proteome</keyword>
<sequence length="523" mass="58069">TDSECFASQLPNQAACALQVLLPAAGLLQLQDVKKTCCEFLETQLHPVNCLGIRAFADVHACTDLLTKANTYAGKWHRPQQSLGEKNLQLLISNMILSWFPEIPVIQHFSDVVLSEEFLNLGIEQVCSLISSDKLTISSEEKVFEAVIAWVNHDKDVRQEFMARLMEHVRLPLLPREYLVQRVEEEALVKNSSACKDYLIEAMKYHLLPTEQRVLMKSVRTRLRTPMNLPKLMVVVGGQAPKAIRSVECYDFKEERWHQVAELPSRRCRAGMVYMAGLVFAVGGFNGSLRVRTVDSYDPVKDQWTSVANMRDRRSTLGAAVLNGLLYAVGGFDGSTGLSSVEAYNIKSNEWFHVAPMNTRRSSVGVGVVGGLLYAVGGYDGASRQCLSTVERYNATADEWSYIAEMSTRRSGAGVGVLNNLLYAVGGHDGPLVRKSVEVYDPATNSWRQAADMNMCRRNAGVCAVNGLLYVVGGDDGSCNLASVEYYNPTTDKWTVVSSCMSTGRSYAGNKFLHFRKTERLHH</sequence>
<dbReference type="InterPro" id="IPR015915">
    <property type="entry name" value="Kelch-typ_b-propeller"/>
</dbReference>
<dbReference type="InterPro" id="IPR017096">
    <property type="entry name" value="BTB-kelch_protein"/>
</dbReference>